<comment type="caution">
    <text evidence="2">The sequence shown here is derived from an EMBL/GenBank/DDBJ whole genome shotgun (WGS) entry which is preliminary data.</text>
</comment>
<reference evidence="2 3" key="1">
    <citation type="submission" date="2019-11" db="EMBL/GenBank/DDBJ databases">
        <title>Pedobacter sp. HMF7647 Genome sequencing and assembly.</title>
        <authorList>
            <person name="Kang H."/>
            <person name="Kim H."/>
            <person name="Joh K."/>
        </authorList>
    </citation>
    <scope>NUCLEOTIDE SEQUENCE [LARGE SCALE GENOMIC DNA]</scope>
    <source>
        <strain evidence="2 3">HMF7647</strain>
    </source>
</reference>
<keyword evidence="3" id="KW-1185">Reference proteome</keyword>
<evidence type="ECO:0000313" key="2">
    <source>
        <dbReference type="EMBL" id="MXV51090.1"/>
    </source>
</evidence>
<proteinExistence type="inferred from homology"/>
<organism evidence="2 3">
    <name type="scientific">Hufsiella arboris</name>
    <dbReference type="NCBI Taxonomy" id="2695275"/>
    <lineage>
        <taxon>Bacteria</taxon>
        <taxon>Pseudomonadati</taxon>
        <taxon>Bacteroidota</taxon>
        <taxon>Sphingobacteriia</taxon>
        <taxon>Sphingobacteriales</taxon>
        <taxon>Sphingobacteriaceae</taxon>
        <taxon>Hufsiella</taxon>
    </lineage>
</organism>
<dbReference type="InterPro" id="IPR007607">
    <property type="entry name" value="BacA/B"/>
</dbReference>
<evidence type="ECO:0000313" key="3">
    <source>
        <dbReference type="Proteomes" id="UP000466586"/>
    </source>
</evidence>
<dbReference type="PANTHER" id="PTHR35024">
    <property type="entry name" value="HYPOTHETICAL CYTOSOLIC PROTEIN"/>
    <property type="match status" value="1"/>
</dbReference>
<accession>A0A7K1Y9J3</accession>
<dbReference type="Pfam" id="PF04519">
    <property type="entry name" value="Bactofilin"/>
    <property type="match status" value="1"/>
</dbReference>
<protein>
    <recommendedName>
        <fullName evidence="4">Polymer-forming cytoskeletal protein</fullName>
    </recommendedName>
</protein>
<name>A0A7K1Y9J3_9SPHI</name>
<gene>
    <name evidence="2" type="ORF">GS399_08920</name>
</gene>
<evidence type="ECO:0008006" key="4">
    <source>
        <dbReference type="Google" id="ProtNLM"/>
    </source>
</evidence>
<comment type="similarity">
    <text evidence="1">Belongs to the bactofilin family.</text>
</comment>
<dbReference type="Proteomes" id="UP000466586">
    <property type="component" value="Unassembled WGS sequence"/>
</dbReference>
<dbReference type="RefSeq" id="WP_160844258.1">
    <property type="nucleotide sequence ID" value="NZ_WVHT01000003.1"/>
</dbReference>
<dbReference type="AlphaFoldDB" id="A0A7K1Y9J3"/>
<dbReference type="EMBL" id="WVHT01000003">
    <property type="protein sequence ID" value="MXV51090.1"/>
    <property type="molecule type" value="Genomic_DNA"/>
</dbReference>
<dbReference type="PANTHER" id="PTHR35024:SF4">
    <property type="entry name" value="POLYMER-FORMING CYTOSKELETAL PROTEIN"/>
    <property type="match status" value="1"/>
</dbReference>
<sequence>MFQKKKLDLSEQNISTLISEGCTIEGQVKAPAVARIDGTVQGNVTIEQGLILGEKGLITGDIHTKDFVIYGTVIGNVKAQSIEIKSTGNVTGDLQTQQLQVDPGAVYNGALSMESSRKKQELLQSAS</sequence>
<evidence type="ECO:0000256" key="1">
    <source>
        <dbReference type="ARBA" id="ARBA00044755"/>
    </source>
</evidence>